<dbReference type="AlphaFoldDB" id="A0A8J3ZIR9"/>
<sequence length="133" mass="14091">MDQGVAPDLCGLRHPLADPALRVRLEEPAAPAHTVIEAVTMPGEFLLGGTGAGKSLLIELVRFFLDQHTDAGDCPTSERGRSPGIALLHTVRAVRQRPALQRLTSERDPRCPQTRTSPPSAGSVRGIGVAVAD</sequence>
<proteinExistence type="predicted"/>
<dbReference type="EMBL" id="BOPG01000076">
    <property type="protein sequence ID" value="GIJ62286.1"/>
    <property type="molecule type" value="Genomic_DNA"/>
</dbReference>
<reference evidence="2" key="1">
    <citation type="submission" date="2021-01" db="EMBL/GenBank/DDBJ databases">
        <title>Whole genome shotgun sequence of Virgisporangium aurantiacum NBRC 16421.</title>
        <authorList>
            <person name="Komaki H."/>
            <person name="Tamura T."/>
        </authorList>
    </citation>
    <scope>NUCLEOTIDE SEQUENCE</scope>
    <source>
        <strain evidence="2">NBRC 16421</strain>
    </source>
</reference>
<organism evidence="2 3">
    <name type="scientific">Virgisporangium aurantiacum</name>
    <dbReference type="NCBI Taxonomy" id="175570"/>
    <lineage>
        <taxon>Bacteria</taxon>
        <taxon>Bacillati</taxon>
        <taxon>Actinomycetota</taxon>
        <taxon>Actinomycetes</taxon>
        <taxon>Micromonosporales</taxon>
        <taxon>Micromonosporaceae</taxon>
        <taxon>Virgisporangium</taxon>
    </lineage>
</organism>
<dbReference type="Proteomes" id="UP000612585">
    <property type="component" value="Unassembled WGS sequence"/>
</dbReference>
<evidence type="ECO:0000256" key="1">
    <source>
        <dbReference type="SAM" id="MobiDB-lite"/>
    </source>
</evidence>
<keyword evidence="3" id="KW-1185">Reference proteome</keyword>
<evidence type="ECO:0000313" key="3">
    <source>
        <dbReference type="Proteomes" id="UP000612585"/>
    </source>
</evidence>
<gene>
    <name evidence="2" type="ORF">Vau01_098020</name>
</gene>
<accession>A0A8J3ZIR9</accession>
<name>A0A8J3ZIR9_9ACTN</name>
<comment type="caution">
    <text evidence="2">The sequence shown here is derived from an EMBL/GenBank/DDBJ whole genome shotgun (WGS) entry which is preliminary data.</text>
</comment>
<feature type="region of interest" description="Disordered" evidence="1">
    <location>
        <begin position="98"/>
        <end position="133"/>
    </location>
</feature>
<evidence type="ECO:0000313" key="2">
    <source>
        <dbReference type="EMBL" id="GIJ62286.1"/>
    </source>
</evidence>
<protein>
    <submittedName>
        <fullName evidence="2">Uncharacterized protein</fullName>
    </submittedName>
</protein>